<evidence type="ECO:0000259" key="1">
    <source>
        <dbReference type="Pfam" id="PF17921"/>
    </source>
</evidence>
<gene>
    <name evidence="3" type="primary">LOC107907168</name>
</gene>
<feature type="domain" description="Integrase zinc-binding" evidence="1">
    <location>
        <begin position="3"/>
        <end position="35"/>
    </location>
</feature>
<dbReference type="InterPro" id="IPR052160">
    <property type="entry name" value="Gypsy_RT_Integrase-like"/>
</dbReference>
<reference evidence="3" key="2">
    <citation type="submission" date="2025-08" db="UniProtKB">
        <authorList>
            <consortium name="RefSeq"/>
        </authorList>
    </citation>
    <scope>IDENTIFICATION</scope>
</reference>
<sequence>MRTTAKVLQSGFYWPIMFKDAHEFCQACDCCQRTRNLSMRLDEALWTYCTVFKTPLGMSPFKLVYGKPCHFPVELEHKTYWAIKKLNMDWSATGTNRILELNEMKEFRAQAYENAKLYKEKTNRWHNSKIFPWQFALGQQVLLFNSRLKLFPGKLKSRWSDLFKIMHVYSYGAVEVKDSKTDSTFKVNGQRLKHYFEAPITRDKNFITF</sequence>
<dbReference type="RefSeq" id="XP_016689912.1">
    <property type="nucleotide sequence ID" value="XM_016834423.1"/>
</dbReference>
<dbReference type="Pfam" id="PF17921">
    <property type="entry name" value="Integrase_H2C2"/>
    <property type="match status" value="1"/>
</dbReference>
<proteinExistence type="predicted"/>
<dbReference type="PANTHER" id="PTHR47266">
    <property type="entry name" value="ENDONUCLEASE-RELATED"/>
    <property type="match status" value="1"/>
</dbReference>
<organism evidence="2 3">
    <name type="scientific">Gossypium hirsutum</name>
    <name type="common">Upland cotton</name>
    <name type="synonym">Gossypium mexicanum</name>
    <dbReference type="NCBI Taxonomy" id="3635"/>
    <lineage>
        <taxon>Eukaryota</taxon>
        <taxon>Viridiplantae</taxon>
        <taxon>Streptophyta</taxon>
        <taxon>Embryophyta</taxon>
        <taxon>Tracheophyta</taxon>
        <taxon>Spermatophyta</taxon>
        <taxon>Magnoliopsida</taxon>
        <taxon>eudicotyledons</taxon>
        <taxon>Gunneridae</taxon>
        <taxon>Pentapetalae</taxon>
        <taxon>rosids</taxon>
        <taxon>malvids</taxon>
        <taxon>Malvales</taxon>
        <taxon>Malvaceae</taxon>
        <taxon>Malvoideae</taxon>
        <taxon>Gossypium</taxon>
    </lineage>
</organism>
<dbReference type="Gene3D" id="1.10.340.70">
    <property type="match status" value="1"/>
</dbReference>
<name>A0A1U8JHX9_GOSHI</name>
<protein>
    <recommendedName>
        <fullName evidence="1">Integrase zinc-binding domain-containing protein</fullName>
    </recommendedName>
</protein>
<dbReference type="AlphaFoldDB" id="A0A1U8JHX9"/>
<dbReference type="InterPro" id="IPR041588">
    <property type="entry name" value="Integrase_H2C2"/>
</dbReference>
<reference evidence="2" key="1">
    <citation type="journal article" date="2020" name="Nat. Genet.">
        <title>Genomic diversifications of five Gossypium allopolyploid species and their impact on cotton improvement.</title>
        <authorList>
            <person name="Chen Z.J."/>
            <person name="Sreedasyam A."/>
            <person name="Ando A."/>
            <person name="Song Q."/>
            <person name="De Santiago L.M."/>
            <person name="Hulse-Kemp A.M."/>
            <person name="Ding M."/>
            <person name="Ye W."/>
            <person name="Kirkbride R.C."/>
            <person name="Jenkins J."/>
            <person name="Plott C."/>
            <person name="Lovell J."/>
            <person name="Lin Y.M."/>
            <person name="Vaughn R."/>
            <person name="Liu B."/>
            <person name="Simpson S."/>
            <person name="Scheffler B.E."/>
            <person name="Wen L."/>
            <person name="Saski C.A."/>
            <person name="Grover C.E."/>
            <person name="Hu G."/>
            <person name="Conover J.L."/>
            <person name="Carlson J.W."/>
            <person name="Shu S."/>
            <person name="Boston L.B."/>
            <person name="Williams M."/>
            <person name="Peterson D.G."/>
            <person name="McGee K."/>
            <person name="Jones D.C."/>
            <person name="Wendel J.F."/>
            <person name="Stelly D.M."/>
            <person name="Grimwood J."/>
            <person name="Schmutz J."/>
        </authorList>
    </citation>
    <scope>NUCLEOTIDE SEQUENCE [LARGE SCALE GENOMIC DNA]</scope>
    <source>
        <strain evidence="2">cv. TM-1</strain>
    </source>
</reference>
<dbReference type="Proteomes" id="UP000818029">
    <property type="component" value="Chromosome D08"/>
</dbReference>
<dbReference type="STRING" id="3635.A0A1U8JHX9"/>
<dbReference type="PaxDb" id="3635-A0A1U8JHX9"/>
<dbReference type="KEGG" id="ghi:107907168"/>
<evidence type="ECO:0000313" key="3">
    <source>
        <dbReference type="RefSeq" id="XP_016689912.1"/>
    </source>
</evidence>
<accession>A0A1U8JHX9</accession>
<evidence type="ECO:0000313" key="2">
    <source>
        <dbReference type="Proteomes" id="UP000818029"/>
    </source>
</evidence>
<dbReference type="GeneID" id="107907168"/>
<keyword evidence="2" id="KW-1185">Reference proteome</keyword>